<evidence type="ECO:0000256" key="4">
    <source>
        <dbReference type="ARBA" id="ARBA00022692"/>
    </source>
</evidence>
<keyword evidence="7 9" id="KW-0406">Ion transport</keyword>
<evidence type="ECO:0000256" key="8">
    <source>
        <dbReference type="ARBA" id="ARBA00023136"/>
    </source>
</evidence>
<keyword evidence="3 9" id="KW-0109">Calcium transport</keyword>
<feature type="transmembrane region" description="Helical" evidence="9">
    <location>
        <begin position="90"/>
        <end position="107"/>
    </location>
</feature>
<evidence type="ECO:0000256" key="2">
    <source>
        <dbReference type="ARBA" id="ARBA00022448"/>
    </source>
</evidence>
<organism evidence="11 12">
    <name type="scientific">Durusdinium trenchii</name>
    <dbReference type="NCBI Taxonomy" id="1381693"/>
    <lineage>
        <taxon>Eukaryota</taxon>
        <taxon>Sar</taxon>
        <taxon>Alveolata</taxon>
        <taxon>Dinophyceae</taxon>
        <taxon>Suessiales</taxon>
        <taxon>Symbiodiniaceae</taxon>
        <taxon>Durusdinium</taxon>
    </lineage>
</organism>
<feature type="transmembrane region" description="Helical" evidence="9">
    <location>
        <begin position="226"/>
        <end position="245"/>
    </location>
</feature>
<keyword evidence="8 9" id="KW-0472">Membrane</keyword>
<dbReference type="PANTHER" id="PTHR31503">
    <property type="entry name" value="VACUOLAR CALCIUM ION TRANSPORTER"/>
    <property type="match status" value="1"/>
</dbReference>
<evidence type="ECO:0000259" key="10">
    <source>
        <dbReference type="Pfam" id="PF01699"/>
    </source>
</evidence>
<comment type="caution">
    <text evidence="11">The sequence shown here is derived from an EMBL/GenBank/DDBJ whole genome shotgun (WGS) entry which is preliminary data.</text>
</comment>
<feature type="transmembrane region" description="Helical" evidence="9">
    <location>
        <begin position="403"/>
        <end position="420"/>
    </location>
</feature>
<keyword evidence="5 9" id="KW-0106">Calcium</keyword>
<feature type="domain" description="Sodium/calcium exchanger membrane region" evidence="10">
    <location>
        <begin position="372"/>
        <end position="514"/>
    </location>
</feature>
<feature type="transmembrane region" description="Helical" evidence="9">
    <location>
        <begin position="257"/>
        <end position="276"/>
    </location>
</feature>
<dbReference type="EMBL" id="CAXAMN010009557">
    <property type="protein sequence ID" value="CAK9029112.1"/>
    <property type="molecule type" value="Genomic_DNA"/>
</dbReference>
<dbReference type="Pfam" id="PF01699">
    <property type="entry name" value="Na_Ca_ex"/>
    <property type="match status" value="2"/>
</dbReference>
<feature type="transmembrane region" description="Helical" evidence="9">
    <location>
        <begin position="296"/>
        <end position="315"/>
    </location>
</feature>
<comment type="subcellular location">
    <subcellularLocation>
        <location evidence="1">Endomembrane system</location>
        <topology evidence="1">Multi-pass membrane protein</topology>
    </subcellularLocation>
</comment>
<protein>
    <recommendedName>
        <fullName evidence="10">Sodium/calcium exchanger membrane region domain-containing protein</fullName>
    </recommendedName>
</protein>
<evidence type="ECO:0000256" key="6">
    <source>
        <dbReference type="ARBA" id="ARBA00022989"/>
    </source>
</evidence>
<dbReference type="NCBIfam" id="TIGR00846">
    <property type="entry name" value="caca2"/>
    <property type="match status" value="1"/>
</dbReference>
<feature type="transmembrane region" description="Helical" evidence="9">
    <location>
        <begin position="372"/>
        <end position="391"/>
    </location>
</feature>
<dbReference type="Gene3D" id="1.20.1420.30">
    <property type="entry name" value="NCX, central ion-binding region"/>
    <property type="match status" value="1"/>
</dbReference>
<comment type="similarity">
    <text evidence="9">Belongs to the Ca(2+):cation antiporter (CaCA) (TC 2.A.19) family.</text>
</comment>
<dbReference type="InterPro" id="IPR004798">
    <property type="entry name" value="CAX-like"/>
</dbReference>
<keyword evidence="12" id="KW-1185">Reference proteome</keyword>
<reference evidence="11 12" key="1">
    <citation type="submission" date="2024-02" db="EMBL/GenBank/DDBJ databases">
        <authorList>
            <person name="Chen Y."/>
            <person name="Shah S."/>
            <person name="Dougan E. K."/>
            <person name="Thang M."/>
            <person name="Chan C."/>
        </authorList>
    </citation>
    <scope>NUCLEOTIDE SEQUENCE [LARGE SCALE GENOMIC DNA]</scope>
</reference>
<accession>A0ABP0KQI5</accession>
<dbReference type="Proteomes" id="UP001642484">
    <property type="component" value="Unassembled WGS sequence"/>
</dbReference>
<name>A0ABP0KQI5_9DINO</name>
<keyword evidence="2 9" id="KW-0813">Transport</keyword>
<proteinExistence type="inferred from homology"/>
<feature type="transmembrane region" description="Helical" evidence="9">
    <location>
        <begin position="497"/>
        <end position="516"/>
    </location>
</feature>
<feature type="transmembrane region" description="Helical" evidence="9">
    <location>
        <begin position="187"/>
        <end position="206"/>
    </location>
</feature>
<dbReference type="InterPro" id="IPR004713">
    <property type="entry name" value="CaH_exchang"/>
</dbReference>
<evidence type="ECO:0000256" key="3">
    <source>
        <dbReference type="ARBA" id="ARBA00022568"/>
    </source>
</evidence>
<evidence type="ECO:0000256" key="9">
    <source>
        <dbReference type="RuleBase" id="RU365028"/>
    </source>
</evidence>
<keyword evidence="4 9" id="KW-0812">Transmembrane</keyword>
<dbReference type="PANTHER" id="PTHR31503:SF22">
    <property type="entry name" value="VACUOLAR CALCIUM ION TRANSPORTER"/>
    <property type="match status" value="1"/>
</dbReference>
<keyword evidence="9" id="KW-0050">Antiport</keyword>
<feature type="transmembrane region" description="Helical" evidence="9">
    <location>
        <begin position="322"/>
        <end position="341"/>
    </location>
</feature>
<evidence type="ECO:0000256" key="7">
    <source>
        <dbReference type="ARBA" id="ARBA00023065"/>
    </source>
</evidence>
<keyword evidence="6 9" id="KW-1133">Transmembrane helix</keyword>
<feature type="transmembrane region" description="Helical" evidence="9">
    <location>
        <begin position="474"/>
        <end position="491"/>
    </location>
</feature>
<dbReference type="InterPro" id="IPR004837">
    <property type="entry name" value="NaCa_Exmemb"/>
</dbReference>
<feature type="transmembrane region" description="Helical" evidence="9">
    <location>
        <begin position="440"/>
        <end position="462"/>
    </location>
</feature>
<dbReference type="InterPro" id="IPR044880">
    <property type="entry name" value="NCX_ion-bd_dom_sf"/>
</dbReference>
<evidence type="ECO:0000256" key="1">
    <source>
        <dbReference type="ARBA" id="ARBA00004127"/>
    </source>
</evidence>
<gene>
    <name evidence="11" type="ORF">CCMP2556_LOCUS17361</name>
</gene>
<feature type="domain" description="Sodium/calcium exchanger membrane region" evidence="10">
    <location>
        <begin position="192"/>
        <end position="343"/>
    </location>
</feature>
<sequence>MADGMSPFDYQDEHSSIPILDYWRFDIPLRKDQDMIYWPTVNSMEWPYGTKGPVLNISQWSGERLLPILPLERHRAAAAGVSAAAPVPRGAVNATGALLTVAAVLGARRWQRLRLRAVPAQGEDGSKGKVLEVRAGRIRRKPSDEEESTQDWFDFDRDLEGLKTIFLGNPLNVMLVFTPLGLASQSLGWGEVATFGLCFLAIVPLAKLLGEATEQLSCSVGQTLGGLLNATFGNAVEMIISVFALREGLTEVVKGSLVGSIISNLLLVLGMCFFFGGLNYQTQRFNANGARTQYSLLLLAILALVIPTVVLLTGVRPESELLISRGCAIVLAVLYICYLIFQLVTHKDEFAAAETEDDCEEEAEPSLSPGTAVALLVAATLLVAPLSEALTGSVEGVTKTLNISDAFVGVVLLPIVGNAAEHLTAVTVATKDKMDLSLGVALGSSTQIALFVVPFTVIIGWILGVPMDLNFRSLDVSILLLTVLIVGSTIVDGESNWLEGAALMSAYMLIAVSLWYL</sequence>
<evidence type="ECO:0000256" key="5">
    <source>
        <dbReference type="ARBA" id="ARBA00022837"/>
    </source>
</evidence>
<evidence type="ECO:0000313" key="12">
    <source>
        <dbReference type="Proteomes" id="UP001642484"/>
    </source>
</evidence>
<evidence type="ECO:0000313" key="11">
    <source>
        <dbReference type="EMBL" id="CAK9029112.1"/>
    </source>
</evidence>
<dbReference type="NCBIfam" id="TIGR00378">
    <property type="entry name" value="cax"/>
    <property type="match status" value="1"/>
</dbReference>